<dbReference type="PANTHER" id="PTHR43278:SF4">
    <property type="entry name" value="NAD(P)H-DEPENDENT FMN-CONTAINING OXIDOREDUCTASE YWQN-RELATED"/>
    <property type="match status" value="1"/>
</dbReference>
<reference evidence="4 5" key="1">
    <citation type="submission" date="2022-08" db="EMBL/GenBank/DDBJ databases">
        <title>Proteogenomics of the novel Dehalobacterium formicoaceticum strain EZ94 highlights a key role of methyltransferases during anaerobic dichloromethane degradation.</title>
        <authorList>
            <person name="Wasmund K."/>
        </authorList>
    </citation>
    <scope>NUCLEOTIDE SEQUENCE [LARGE SCALE GENOMIC DNA]</scope>
    <source>
        <strain evidence="4 5">EZ94</strain>
    </source>
</reference>
<dbReference type="EMBL" id="JANPWE010000001">
    <property type="protein sequence ID" value="MCR6544446.1"/>
    <property type="molecule type" value="Genomic_DNA"/>
</dbReference>
<proteinExistence type="predicted"/>
<dbReference type="InterPro" id="IPR029039">
    <property type="entry name" value="Flavoprotein-like_sf"/>
</dbReference>
<keyword evidence="1" id="KW-0285">Flavoprotein</keyword>
<dbReference type="InterPro" id="IPR051796">
    <property type="entry name" value="ISF_SsuE-like"/>
</dbReference>
<dbReference type="PANTHER" id="PTHR43278">
    <property type="entry name" value="NAD(P)H-DEPENDENT FMN-CONTAINING OXIDOREDUCTASE YWQN-RELATED"/>
    <property type="match status" value="1"/>
</dbReference>
<dbReference type="Gene3D" id="3.40.50.360">
    <property type="match status" value="1"/>
</dbReference>
<feature type="domain" description="NADPH-dependent FMN reductase-like" evidence="3">
    <location>
        <begin position="3"/>
        <end position="155"/>
    </location>
</feature>
<keyword evidence="5" id="KW-1185">Reference proteome</keyword>
<sequence length="193" mass="21173">MDKVLLLCGSPRPKGNTMQVLQSCAQVIEENGVEAEVISFAGKEIKSCIACNKCVELKKCVLEDGLNEIIDQVREAKGFIVGAPVYYGTARGDMMSALQRIGKVSGATDQFLSWKVGGPIAVARRGGHTASIQEMLMFYFINEMIVPGSTYWNIVFGRNPGEALEDQEGMKTVHKFGENVAKLVKILNQDIHF</sequence>
<dbReference type="SUPFAM" id="SSF52218">
    <property type="entry name" value="Flavoproteins"/>
    <property type="match status" value="1"/>
</dbReference>
<evidence type="ECO:0000259" key="3">
    <source>
        <dbReference type="Pfam" id="PF03358"/>
    </source>
</evidence>
<keyword evidence="2" id="KW-0288">FMN</keyword>
<dbReference type="Proteomes" id="UP001524944">
    <property type="component" value="Unassembled WGS sequence"/>
</dbReference>
<dbReference type="RefSeq" id="WP_089609920.1">
    <property type="nucleotide sequence ID" value="NZ_CP022121.1"/>
</dbReference>
<organism evidence="4 5">
    <name type="scientific">Dehalobacterium formicoaceticum</name>
    <dbReference type="NCBI Taxonomy" id="51515"/>
    <lineage>
        <taxon>Bacteria</taxon>
        <taxon>Bacillati</taxon>
        <taxon>Bacillota</taxon>
        <taxon>Clostridia</taxon>
        <taxon>Eubacteriales</taxon>
        <taxon>Peptococcaceae</taxon>
        <taxon>Dehalobacterium</taxon>
    </lineage>
</organism>
<protein>
    <submittedName>
        <fullName evidence="4">Flavodoxin family protein</fullName>
    </submittedName>
</protein>
<evidence type="ECO:0000256" key="2">
    <source>
        <dbReference type="ARBA" id="ARBA00022643"/>
    </source>
</evidence>
<gene>
    <name evidence="4" type="ORF">NVS47_02780</name>
</gene>
<accession>A0ABT1Y0R5</accession>
<comment type="caution">
    <text evidence="4">The sequence shown here is derived from an EMBL/GenBank/DDBJ whole genome shotgun (WGS) entry which is preliminary data.</text>
</comment>
<dbReference type="InterPro" id="IPR005025">
    <property type="entry name" value="FMN_Rdtase-like_dom"/>
</dbReference>
<evidence type="ECO:0000313" key="4">
    <source>
        <dbReference type="EMBL" id="MCR6544446.1"/>
    </source>
</evidence>
<name>A0ABT1Y0R5_9FIRM</name>
<dbReference type="Pfam" id="PF03358">
    <property type="entry name" value="FMN_red"/>
    <property type="match status" value="1"/>
</dbReference>
<evidence type="ECO:0000313" key="5">
    <source>
        <dbReference type="Proteomes" id="UP001524944"/>
    </source>
</evidence>
<evidence type="ECO:0000256" key="1">
    <source>
        <dbReference type="ARBA" id="ARBA00022630"/>
    </source>
</evidence>